<sequence length="244" mass="26814">MSLTFAIADLHGRADLLEAALATIEARVASGTVVFLGDYVDRGPKSKQVIARLVAGPSQGWEWVCLRGNHEEMMLRALTCSEAVFIERKLWMSNGGDVTLRSYGDSADFVPDTHIDWLKGLPLMHVDLQRVYVHAAIDPYRPLHGQRESTLLWALHGDDEQGGHDDFHVVHGHHQFADGPVLKTHRTDLDTFAWSTGRLVVGVFDDDTPGGPVDFIEVIGEPARQEAEALVPPAGTARAPEPRS</sequence>
<gene>
    <name evidence="2" type="ORF">QOZ94_004198</name>
</gene>
<organism evidence="2 3">
    <name type="scientific">Xanthobacter agilis</name>
    <dbReference type="NCBI Taxonomy" id="47492"/>
    <lineage>
        <taxon>Bacteria</taxon>
        <taxon>Pseudomonadati</taxon>
        <taxon>Pseudomonadota</taxon>
        <taxon>Alphaproteobacteria</taxon>
        <taxon>Hyphomicrobiales</taxon>
        <taxon>Xanthobacteraceae</taxon>
        <taxon>Xanthobacter</taxon>
    </lineage>
</organism>
<dbReference type="PANTHER" id="PTHR42850">
    <property type="entry name" value="METALLOPHOSPHOESTERASE"/>
    <property type="match status" value="1"/>
</dbReference>
<protein>
    <submittedName>
        <fullName evidence="2">Serine/threonine protein phosphatase 1</fullName>
        <ecNumber evidence="2">3.1.3.16</ecNumber>
    </submittedName>
</protein>
<feature type="domain" description="Calcineurin-like phosphoesterase" evidence="1">
    <location>
        <begin position="6"/>
        <end position="177"/>
    </location>
</feature>
<name>A0ABU0LJT8_XANAG</name>
<dbReference type="Pfam" id="PF00149">
    <property type="entry name" value="Metallophos"/>
    <property type="match status" value="1"/>
</dbReference>
<reference evidence="2 3" key="1">
    <citation type="submission" date="2023-07" db="EMBL/GenBank/DDBJ databases">
        <title>Genomic Encyclopedia of Type Strains, Phase IV (KMG-IV): sequencing the most valuable type-strain genomes for metagenomic binning, comparative biology and taxonomic classification.</title>
        <authorList>
            <person name="Goeker M."/>
        </authorList>
    </citation>
    <scope>NUCLEOTIDE SEQUENCE [LARGE SCALE GENOMIC DNA]</scope>
    <source>
        <strain evidence="2 3">DSM 3770</strain>
    </source>
</reference>
<dbReference type="SUPFAM" id="SSF56300">
    <property type="entry name" value="Metallo-dependent phosphatases"/>
    <property type="match status" value="1"/>
</dbReference>
<dbReference type="PANTHER" id="PTHR42850:SF4">
    <property type="entry name" value="ZINC-DEPENDENT ENDOPOLYPHOSPHATASE"/>
    <property type="match status" value="1"/>
</dbReference>
<dbReference type="EC" id="3.1.3.16" evidence="2"/>
<proteinExistence type="predicted"/>
<dbReference type="GO" id="GO:0004722">
    <property type="term" value="F:protein serine/threonine phosphatase activity"/>
    <property type="evidence" value="ECO:0007669"/>
    <property type="project" value="UniProtKB-EC"/>
</dbReference>
<evidence type="ECO:0000313" key="3">
    <source>
        <dbReference type="Proteomes" id="UP001241747"/>
    </source>
</evidence>
<keyword evidence="2" id="KW-0378">Hydrolase</keyword>
<accession>A0ABU0LJT8</accession>
<evidence type="ECO:0000313" key="2">
    <source>
        <dbReference type="EMBL" id="MDQ0507375.1"/>
    </source>
</evidence>
<dbReference type="InterPro" id="IPR050126">
    <property type="entry name" value="Ap4A_hydrolase"/>
</dbReference>
<dbReference type="InterPro" id="IPR004843">
    <property type="entry name" value="Calcineurin-like_PHP"/>
</dbReference>
<dbReference type="RefSeq" id="WP_237347404.1">
    <property type="nucleotide sequence ID" value="NZ_JABWGX010000034.1"/>
</dbReference>
<dbReference type="InterPro" id="IPR029052">
    <property type="entry name" value="Metallo-depent_PP-like"/>
</dbReference>
<evidence type="ECO:0000259" key="1">
    <source>
        <dbReference type="Pfam" id="PF00149"/>
    </source>
</evidence>
<keyword evidence="3" id="KW-1185">Reference proteome</keyword>
<dbReference type="Proteomes" id="UP001241747">
    <property type="component" value="Unassembled WGS sequence"/>
</dbReference>
<dbReference type="EMBL" id="JAUSVY010000017">
    <property type="protein sequence ID" value="MDQ0507375.1"/>
    <property type="molecule type" value="Genomic_DNA"/>
</dbReference>
<comment type="caution">
    <text evidence="2">The sequence shown here is derived from an EMBL/GenBank/DDBJ whole genome shotgun (WGS) entry which is preliminary data.</text>
</comment>
<dbReference type="Gene3D" id="3.60.21.10">
    <property type="match status" value="1"/>
</dbReference>